<protein>
    <recommendedName>
        <fullName evidence="1">Phosphodiester glycosidase domain-containing protein</fullName>
    </recommendedName>
</protein>
<name>A0ABS4YC75_9ACTN</name>
<dbReference type="Proteomes" id="UP001519291">
    <property type="component" value="Unassembled WGS sequence"/>
</dbReference>
<dbReference type="EMBL" id="JAGIOH010000001">
    <property type="protein sequence ID" value="MBP2406397.1"/>
    <property type="molecule type" value="Genomic_DNA"/>
</dbReference>
<organism evidence="2 3">
    <name type="scientific">Streptomyces syringium</name>
    <dbReference type="NCBI Taxonomy" id="76729"/>
    <lineage>
        <taxon>Bacteria</taxon>
        <taxon>Bacillati</taxon>
        <taxon>Actinomycetota</taxon>
        <taxon>Actinomycetes</taxon>
        <taxon>Kitasatosporales</taxon>
        <taxon>Streptomycetaceae</taxon>
        <taxon>Streptomyces</taxon>
    </lineage>
</organism>
<dbReference type="PANTHER" id="PTHR40446:SF2">
    <property type="entry name" value="N-ACETYLGLUCOSAMINE-1-PHOSPHODIESTER ALPHA-N-ACETYLGLUCOSAMINIDASE"/>
    <property type="match status" value="1"/>
</dbReference>
<dbReference type="Pfam" id="PF09992">
    <property type="entry name" value="NAGPA"/>
    <property type="match status" value="1"/>
</dbReference>
<feature type="domain" description="Phosphodiester glycosidase" evidence="1">
    <location>
        <begin position="237"/>
        <end position="410"/>
    </location>
</feature>
<reference evidence="2 3" key="1">
    <citation type="submission" date="2021-03" db="EMBL/GenBank/DDBJ databases">
        <title>Sequencing the genomes of 1000 actinobacteria strains.</title>
        <authorList>
            <person name="Klenk H.-P."/>
        </authorList>
    </citation>
    <scope>NUCLEOTIDE SEQUENCE [LARGE SCALE GENOMIC DNA]</scope>
    <source>
        <strain evidence="2 3">DSM 41480</strain>
    </source>
</reference>
<keyword evidence="3" id="KW-1185">Reference proteome</keyword>
<dbReference type="PANTHER" id="PTHR40446">
    <property type="entry name" value="N-ACETYLGLUCOSAMINE-1-PHOSPHODIESTER ALPHA-N-ACETYLGLUCOSAMINIDASE"/>
    <property type="match status" value="1"/>
</dbReference>
<comment type="caution">
    <text evidence="2">The sequence shown here is derived from an EMBL/GenBank/DDBJ whole genome shotgun (WGS) entry which is preliminary data.</text>
</comment>
<proteinExistence type="predicted"/>
<sequence length="413" mass="43034">MRRRTGRVRAVLTVLVAWVSLVGGGGTAWAETEAPQTLQFGGQAGVAPGVTYRQFSVSGSHGPALGHVLTVDLRHPKVSLDLLYPGRVAARATVSRLAESRGAVGAVNGDFYNITETQHPGVEATGAPVGPSIASGRRLSAAVPDGQRFGPAMPQGVTTRDVIGVGTDGVARLDRLTLVGTVRTADRKFPLRGLNQYALPVGGVGAYTPAWGAVSRLRATCGTDTERAAPCSAETYELTVRRGRVTSVAEEPGRGQIASDTVVLVGREAGARELRKLRVGDRVQVDERLRSAHRGALRFALGGFPVLRDGRPLSGLDAVASAVRTSAGLADGGRRLYLLALDGDPAYRVGLTVAELAGVMRDLGSEDAVNLDGGGSSTLVTRTPGEEQAVVRNHPSGGAERAVPNGIGIFIHR</sequence>
<dbReference type="InterPro" id="IPR018711">
    <property type="entry name" value="NAGPA"/>
</dbReference>
<gene>
    <name evidence="2" type="ORF">JO379_005866</name>
</gene>
<evidence type="ECO:0000313" key="2">
    <source>
        <dbReference type="EMBL" id="MBP2406397.1"/>
    </source>
</evidence>
<evidence type="ECO:0000313" key="3">
    <source>
        <dbReference type="Proteomes" id="UP001519291"/>
    </source>
</evidence>
<accession>A0ABS4YC75</accession>
<evidence type="ECO:0000259" key="1">
    <source>
        <dbReference type="Pfam" id="PF09992"/>
    </source>
</evidence>